<proteinExistence type="predicted"/>
<dbReference type="Pfam" id="PF14070">
    <property type="entry name" value="YjfB_motility"/>
    <property type="match status" value="1"/>
</dbReference>
<dbReference type="AlphaFoldDB" id="A0A1M6Q3S4"/>
<sequence>MSSIINMMESNVYSLRQAINISNIRKAMNQDQQSVGNLIKGMEEINKKTMELSLQPYKGSNIDIKL</sequence>
<evidence type="ECO:0000313" key="2">
    <source>
        <dbReference type="Proteomes" id="UP000184082"/>
    </source>
</evidence>
<dbReference type="STRING" id="1121266.SAMN02745883_01380"/>
<keyword evidence="2" id="KW-1185">Reference proteome</keyword>
<name>A0A1M6Q3S4_9FIRM</name>
<accession>A0A1M6Q3S4</accession>
<protein>
    <submittedName>
        <fullName evidence="1">Putative motility protein</fullName>
    </submittedName>
</protein>
<evidence type="ECO:0000313" key="1">
    <source>
        <dbReference type="EMBL" id="SHK14882.1"/>
    </source>
</evidence>
<gene>
    <name evidence="1" type="ORF">SAMN02745883_01380</name>
</gene>
<dbReference type="InterPro" id="IPR025906">
    <property type="entry name" value="YjfB_motility"/>
</dbReference>
<dbReference type="Proteomes" id="UP000184082">
    <property type="component" value="Unassembled WGS sequence"/>
</dbReference>
<dbReference type="RefSeq" id="WP_072966914.1">
    <property type="nucleotide sequence ID" value="NZ_FRAJ01000010.1"/>
</dbReference>
<dbReference type="EMBL" id="FRAJ01000010">
    <property type="protein sequence ID" value="SHK14882.1"/>
    <property type="molecule type" value="Genomic_DNA"/>
</dbReference>
<reference evidence="1 2" key="1">
    <citation type="submission" date="2016-11" db="EMBL/GenBank/DDBJ databases">
        <authorList>
            <person name="Jaros S."/>
            <person name="Januszkiewicz K."/>
            <person name="Wedrychowicz H."/>
        </authorList>
    </citation>
    <scope>NUCLEOTIDE SEQUENCE [LARGE SCALE GENOMIC DNA]</scope>
    <source>
        <strain evidence="1 2">DSM 14501</strain>
    </source>
</reference>
<organism evidence="1 2">
    <name type="scientific">Caminicella sporogenes DSM 14501</name>
    <dbReference type="NCBI Taxonomy" id="1121266"/>
    <lineage>
        <taxon>Bacteria</taxon>
        <taxon>Bacillati</taxon>
        <taxon>Bacillota</taxon>
        <taxon>Clostridia</taxon>
        <taxon>Peptostreptococcales</taxon>
        <taxon>Caminicellaceae</taxon>
        <taxon>Caminicella</taxon>
    </lineage>
</organism>